<sequence>MMERLVLNRCVIFNVLADRIITSQSMAQKLEIKEHEWLFFEPLLKQIIEKHLMQYHENRDTIIQTFKQTLASEIKRLFSPEWDSTESDVLKSRFNTFGQTLSIITSWIKEASKSFYR</sequence>
<gene>
    <name evidence="1" type="ORF">CINCED_3A020552</name>
</gene>
<protein>
    <submittedName>
        <fullName evidence="1">Uncharacterized protein</fullName>
    </submittedName>
</protein>
<keyword evidence="2" id="KW-1185">Reference proteome</keyword>
<dbReference type="AlphaFoldDB" id="A0A5E4MK94"/>
<dbReference type="Proteomes" id="UP000325440">
    <property type="component" value="Unassembled WGS sequence"/>
</dbReference>
<evidence type="ECO:0000313" key="2">
    <source>
        <dbReference type="Proteomes" id="UP000325440"/>
    </source>
</evidence>
<organism evidence="1 2">
    <name type="scientific">Cinara cedri</name>
    <dbReference type="NCBI Taxonomy" id="506608"/>
    <lineage>
        <taxon>Eukaryota</taxon>
        <taxon>Metazoa</taxon>
        <taxon>Ecdysozoa</taxon>
        <taxon>Arthropoda</taxon>
        <taxon>Hexapoda</taxon>
        <taxon>Insecta</taxon>
        <taxon>Pterygota</taxon>
        <taxon>Neoptera</taxon>
        <taxon>Paraneoptera</taxon>
        <taxon>Hemiptera</taxon>
        <taxon>Sternorrhyncha</taxon>
        <taxon>Aphidomorpha</taxon>
        <taxon>Aphidoidea</taxon>
        <taxon>Aphididae</taxon>
        <taxon>Lachninae</taxon>
        <taxon>Cinara</taxon>
    </lineage>
</organism>
<dbReference type="EMBL" id="CABPRJ010000541">
    <property type="protein sequence ID" value="VVC30832.1"/>
    <property type="molecule type" value="Genomic_DNA"/>
</dbReference>
<proteinExistence type="predicted"/>
<evidence type="ECO:0000313" key="1">
    <source>
        <dbReference type="EMBL" id="VVC30832.1"/>
    </source>
</evidence>
<dbReference type="OrthoDB" id="6588691at2759"/>
<reference evidence="1 2" key="1">
    <citation type="submission" date="2019-08" db="EMBL/GenBank/DDBJ databases">
        <authorList>
            <person name="Alioto T."/>
            <person name="Alioto T."/>
            <person name="Gomez Garrido J."/>
        </authorList>
    </citation>
    <scope>NUCLEOTIDE SEQUENCE [LARGE SCALE GENOMIC DNA]</scope>
</reference>
<name>A0A5E4MK94_9HEMI</name>
<accession>A0A5E4MK94</accession>